<name>A0A8H3WQ31_9PEZI</name>
<evidence type="ECO:0000313" key="2">
    <source>
        <dbReference type="EMBL" id="KAF0330710.1"/>
    </source>
</evidence>
<sequence>MKLAAVLLSVSAVPCVFASAVIKTGADSILDKRAD</sequence>
<keyword evidence="3" id="KW-1185">Reference proteome</keyword>
<reference evidence="2 3" key="1">
    <citation type="submission" date="2019-12" db="EMBL/GenBank/DDBJ databases">
        <title>A genome sequence resource for the geographically widespread anthracnose pathogen Colletotrichum asianum.</title>
        <authorList>
            <person name="Meng Y."/>
        </authorList>
    </citation>
    <scope>NUCLEOTIDE SEQUENCE [LARGE SCALE GENOMIC DNA]</scope>
    <source>
        <strain evidence="2 3">ICMP 18580</strain>
    </source>
</reference>
<dbReference type="AlphaFoldDB" id="A0A8H3WQ31"/>
<keyword evidence="1" id="KW-0732">Signal</keyword>
<comment type="caution">
    <text evidence="2">The sequence shown here is derived from an EMBL/GenBank/DDBJ whole genome shotgun (WGS) entry which is preliminary data.</text>
</comment>
<dbReference type="Proteomes" id="UP000434172">
    <property type="component" value="Unassembled WGS sequence"/>
</dbReference>
<dbReference type="EMBL" id="WOWK01000006">
    <property type="protein sequence ID" value="KAF0330710.1"/>
    <property type="molecule type" value="Genomic_DNA"/>
</dbReference>
<evidence type="ECO:0000313" key="3">
    <source>
        <dbReference type="Proteomes" id="UP000434172"/>
    </source>
</evidence>
<feature type="chain" id="PRO_5034689928" evidence="1">
    <location>
        <begin position="19"/>
        <end position="35"/>
    </location>
</feature>
<accession>A0A8H3WQ31</accession>
<gene>
    <name evidence="2" type="ORF">GQ607_002114</name>
</gene>
<proteinExistence type="predicted"/>
<evidence type="ECO:0000256" key="1">
    <source>
        <dbReference type="SAM" id="SignalP"/>
    </source>
</evidence>
<organism evidence="2 3">
    <name type="scientific">Colletotrichum asianum</name>
    <dbReference type="NCBI Taxonomy" id="702518"/>
    <lineage>
        <taxon>Eukaryota</taxon>
        <taxon>Fungi</taxon>
        <taxon>Dikarya</taxon>
        <taxon>Ascomycota</taxon>
        <taxon>Pezizomycotina</taxon>
        <taxon>Sordariomycetes</taxon>
        <taxon>Hypocreomycetidae</taxon>
        <taxon>Glomerellales</taxon>
        <taxon>Glomerellaceae</taxon>
        <taxon>Colletotrichum</taxon>
        <taxon>Colletotrichum gloeosporioides species complex</taxon>
    </lineage>
</organism>
<feature type="signal peptide" evidence="1">
    <location>
        <begin position="1"/>
        <end position="18"/>
    </location>
</feature>
<protein>
    <submittedName>
        <fullName evidence="2">Uncharacterized protein</fullName>
    </submittedName>
</protein>